<accession>A0ACC0D0P7</accession>
<proteinExistence type="predicted"/>
<keyword evidence="2" id="KW-1185">Reference proteome</keyword>
<evidence type="ECO:0000313" key="1">
    <source>
        <dbReference type="EMBL" id="KAI6086264.1"/>
    </source>
</evidence>
<gene>
    <name evidence="1" type="ORF">F4821DRAFT_238843</name>
</gene>
<sequence length="326" mass="37467">MSEASIEFDPHGDLKLRVGPPDETTSNTFLVCSRSLARVSPVFDRMLYGSFAEAKDANPEDWTVNLPEDDPASLAILIRIAHGHFNEIPKGLTIERLYTLTTLTHYYDATRVLIPWIDVWLASVDDILRDSNLLMPKFLWISWELGRKSLFRSTARRILTEAPASLLDSYYPSQEIRMPPDIMERIVDIRLQTIQAFLNVFQDMVEKLLVVDEHPRWCRHATFMGHHRCESMILGSMTFCLARAGLWPLPDATEVEESVVELYTKLMNVVIHDIGRPSPKSPEDHTACNPMQHLMEHMKKIINGIGDPVTETHWRQLEIQERKLNP</sequence>
<dbReference type="EMBL" id="MU394317">
    <property type="protein sequence ID" value="KAI6086264.1"/>
    <property type="molecule type" value="Genomic_DNA"/>
</dbReference>
<reference evidence="1 2" key="1">
    <citation type="journal article" date="2022" name="New Phytol.">
        <title>Ecological generalism drives hyperdiversity of secondary metabolite gene clusters in xylarialean endophytes.</title>
        <authorList>
            <person name="Franco M.E.E."/>
            <person name="Wisecaver J.H."/>
            <person name="Arnold A.E."/>
            <person name="Ju Y.M."/>
            <person name="Slot J.C."/>
            <person name="Ahrendt S."/>
            <person name="Moore L.P."/>
            <person name="Eastman K.E."/>
            <person name="Scott K."/>
            <person name="Konkel Z."/>
            <person name="Mondo S.J."/>
            <person name="Kuo A."/>
            <person name="Hayes R.D."/>
            <person name="Haridas S."/>
            <person name="Andreopoulos B."/>
            <person name="Riley R."/>
            <person name="LaButti K."/>
            <person name="Pangilinan J."/>
            <person name="Lipzen A."/>
            <person name="Amirebrahimi M."/>
            <person name="Yan J."/>
            <person name="Adam C."/>
            <person name="Keymanesh K."/>
            <person name="Ng V."/>
            <person name="Louie K."/>
            <person name="Northen T."/>
            <person name="Drula E."/>
            <person name="Henrissat B."/>
            <person name="Hsieh H.M."/>
            <person name="Youens-Clark K."/>
            <person name="Lutzoni F."/>
            <person name="Miadlikowska J."/>
            <person name="Eastwood D.C."/>
            <person name="Hamelin R.C."/>
            <person name="Grigoriev I.V."/>
            <person name="U'Ren J.M."/>
        </authorList>
    </citation>
    <scope>NUCLEOTIDE SEQUENCE [LARGE SCALE GENOMIC DNA]</scope>
    <source>
        <strain evidence="1 2">ER1909</strain>
    </source>
</reference>
<dbReference type="Proteomes" id="UP001497680">
    <property type="component" value="Unassembled WGS sequence"/>
</dbReference>
<name>A0ACC0D0P7_9PEZI</name>
<protein>
    <submittedName>
        <fullName evidence="1">Uncharacterized protein</fullName>
    </submittedName>
</protein>
<comment type="caution">
    <text evidence="1">The sequence shown here is derived from an EMBL/GenBank/DDBJ whole genome shotgun (WGS) entry which is preliminary data.</text>
</comment>
<evidence type="ECO:0000313" key="2">
    <source>
        <dbReference type="Proteomes" id="UP001497680"/>
    </source>
</evidence>
<organism evidence="1 2">
    <name type="scientific">Hypoxylon rubiginosum</name>
    <dbReference type="NCBI Taxonomy" id="110542"/>
    <lineage>
        <taxon>Eukaryota</taxon>
        <taxon>Fungi</taxon>
        <taxon>Dikarya</taxon>
        <taxon>Ascomycota</taxon>
        <taxon>Pezizomycotina</taxon>
        <taxon>Sordariomycetes</taxon>
        <taxon>Xylariomycetidae</taxon>
        <taxon>Xylariales</taxon>
        <taxon>Hypoxylaceae</taxon>
        <taxon>Hypoxylon</taxon>
    </lineage>
</organism>